<proteinExistence type="predicted"/>
<evidence type="ECO:0000313" key="2">
    <source>
        <dbReference type="EMBL" id="SYV97733.1"/>
    </source>
</evidence>
<reference evidence="3" key="1">
    <citation type="submission" date="2018-06" db="EMBL/GenBank/DDBJ databases">
        <authorList>
            <consortium name="Pathogen Informatics"/>
        </authorList>
    </citation>
    <scope>NUCLEOTIDE SEQUENCE [LARGE SCALE GENOMIC DNA]</scope>
    <source>
        <strain evidence="3">NCTC10132</strain>
    </source>
</reference>
<name>A0A3B0QDA7_9BACT</name>
<evidence type="ECO:0000259" key="1">
    <source>
        <dbReference type="Pfam" id="PF08402"/>
    </source>
</evidence>
<sequence length="50" mass="5894">MREGKIVGNVKEISYRGSYYYLTIESDEGNIFHVETAKKFDLDEVVYLSW</sequence>
<dbReference type="AlphaFoldDB" id="A0A3B0QDA7"/>
<dbReference type="Pfam" id="PF08402">
    <property type="entry name" value="TOBE_2"/>
    <property type="match status" value="1"/>
</dbReference>
<dbReference type="EMBL" id="LS991951">
    <property type="protein sequence ID" value="SYV97733.1"/>
    <property type="molecule type" value="Genomic_DNA"/>
</dbReference>
<dbReference type="GO" id="GO:0043190">
    <property type="term" value="C:ATP-binding cassette (ABC) transporter complex"/>
    <property type="evidence" value="ECO:0007669"/>
    <property type="project" value="InterPro"/>
</dbReference>
<dbReference type="KEGG" id="medw:NCTC10132_01101"/>
<protein>
    <recommendedName>
        <fullName evidence="1">Transport-associated OB type 2 domain-containing protein</fullName>
    </recommendedName>
</protein>
<feature type="domain" description="Transport-associated OB type 2" evidence="1">
    <location>
        <begin position="5"/>
        <end position="50"/>
    </location>
</feature>
<accession>A0A3B0QDA7</accession>
<keyword evidence="3" id="KW-1185">Reference proteome</keyword>
<dbReference type="GO" id="GO:0022857">
    <property type="term" value="F:transmembrane transporter activity"/>
    <property type="evidence" value="ECO:0007669"/>
    <property type="project" value="InterPro"/>
</dbReference>
<feature type="non-terminal residue" evidence="2">
    <location>
        <position position="50"/>
    </location>
</feature>
<organism evidence="2 3">
    <name type="scientific">Mycoplasmopsis edwardii</name>
    <dbReference type="NCBI Taxonomy" id="53558"/>
    <lineage>
        <taxon>Bacteria</taxon>
        <taxon>Bacillati</taxon>
        <taxon>Mycoplasmatota</taxon>
        <taxon>Mycoplasmoidales</taxon>
        <taxon>Metamycoplasmataceae</taxon>
        <taxon>Mycoplasmopsis</taxon>
    </lineage>
</organism>
<gene>
    <name evidence="2" type="ORF">NCTC10132_01101</name>
</gene>
<dbReference type="Proteomes" id="UP000257559">
    <property type="component" value="Chromosome"/>
</dbReference>
<evidence type="ECO:0000313" key="3">
    <source>
        <dbReference type="Proteomes" id="UP000257559"/>
    </source>
</evidence>
<dbReference type="GO" id="GO:0005524">
    <property type="term" value="F:ATP binding"/>
    <property type="evidence" value="ECO:0007669"/>
    <property type="project" value="InterPro"/>
</dbReference>
<dbReference type="InterPro" id="IPR013611">
    <property type="entry name" value="Transp-assoc_OB_typ2"/>
</dbReference>